<dbReference type="SUPFAM" id="SSF101327">
    <property type="entry name" value="YgfB-like"/>
    <property type="match status" value="1"/>
</dbReference>
<dbReference type="Proteomes" id="UP000644441">
    <property type="component" value="Unassembled WGS sequence"/>
</dbReference>
<dbReference type="EMBL" id="ARXR01000013">
    <property type="protein sequence ID" value="MBF5053282.1"/>
    <property type="molecule type" value="Genomic_DNA"/>
</dbReference>
<comment type="caution">
    <text evidence="1">The sequence shown here is derived from an EMBL/GenBank/DDBJ whole genome shotgun (WGS) entry which is preliminary data.</text>
</comment>
<dbReference type="RefSeq" id="WP_142948809.1">
    <property type="nucleotide sequence ID" value="NZ_ARXR01000013.1"/>
</dbReference>
<evidence type="ECO:0000313" key="2">
    <source>
        <dbReference type="Proteomes" id="UP000644441"/>
    </source>
</evidence>
<accession>A0ABS0AGM7</accession>
<keyword evidence="2" id="KW-1185">Reference proteome</keyword>
<dbReference type="GeneID" id="99767021"/>
<organism evidence="1 2">
    <name type="scientific">Alloalcanivorax venustensis ISO4</name>
    <dbReference type="NCBI Taxonomy" id="1177184"/>
    <lineage>
        <taxon>Bacteria</taxon>
        <taxon>Pseudomonadati</taxon>
        <taxon>Pseudomonadota</taxon>
        <taxon>Gammaproteobacteria</taxon>
        <taxon>Oceanospirillales</taxon>
        <taxon>Alcanivoracaceae</taxon>
        <taxon>Alloalcanivorax</taxon>
    </lineage>
</organism>
<evidence type="ECO:0000313" key="1">
    <source>
        <dbReference type="EMBL" id="MBF5053282.1"/>
    </source>
</evidence>
<dbReference type="Pfam" id="PF03695">
    <property type="entry name" value="UPF0149"/>
    <property type="match status" value="1"/>
</dbReference>
<evidence type="ECO:0008006" key="3">
    <source>
        <dbReference type="Google" id="ProtNLM"/>
    </source>
</evidence>
<sequence>MSGISNPHLKHTVETYFAGQGEEAPSWVETHGLICAFTVGPYDGPADFGLALEMSLPEAVAGALDELRGRLLTDTLGGERITLPCLLDPYREDDGADLASWCAGFLSGMLLHEERWHSDEDDDPMATWLLPMLLISGVDDDPALDEVWNDSQLVRQMANGIPDVLEEMMLHFQGPDGPQG</sequence>
<protein>
    <recommendedName>
        <fullName evidence="3">YecA family protein</fullName>
    </recommendedName>
</protein>
<gene>
    <name evidence="1" type="ORF">ISO4_01884</name>
</gene>
<dbReference type="InterPro" id="IPR036255">
    <property type="entry name" value="YgfB-like_sf"/>
</dbReference>
<dbReference type="Gene3D" id="1.20.120.740">
    <property type="entry name" value="YgfB uncharacterised protein family UPF0149, PF03695"/>
    <property type="match status" value="1"/>
</dbReference>
<dbReference type="InterPro" id="IPR011978">
    <property type="entry name" value="YgfB-like"/>
</dbReference>
<name>A0ABS0AGM7_9GAMM</name>
<reference evidence="1 2" key="1">
    <citation type="submission" date="2012-09" db="EMBL/GenBank/DDBJ databases">
        <title>Genome Sequence of alkane-degrading Bacterium Alcanivorax venustensis ISO4.</title>
        <authorList>
            <person name="Lai Q."/>
            <person name="Shao Z."/>
        </authorList>
    </citation>
    <scope>NUCLEOTIDE SEQUENCE [LARGE SCALE GENOMIC DNA]</scope>
    <source>
        <strain evidence="1 2">ISO4</strain>
    </source>
</reference>
<proteinExistence type="predicted"/>